<comment type="caution">
    <text evidence="8">The sequence shown here is derived from an EMBL/GenBank/DDBJ whole genome shotgun (WGS) entry which is preliminary data.</text>
</comment>
<comment type="subcellular location">
    <subcellularLocation>
        <location evidence="1">Cell membrane</location>
        <topology evidence="1">Multi-pass membrane protein</topology>
    </subcellularLocation>
</comment>
<dbReference type="GO" id="GO:0005886">
    <property type="term" value="C:plasma membrane"/>
    <property type="evidence" value="ECO:0007669"/>
    <property type="project" value="UniProtKB-SubCell"/>
</dbReference>
<feature type="transmembrane region" description="Helical" evidence="6">
    <location>
        <begin position="206"/>
        <end position="226"/>
    </location>
</feature>
<evidence type="ECO:0000256" key="6">
    <source>
        <dbReference type="SAM" id="Phobius"/>
    </source>
</evidence>
<keyword evidence="2" id="KW-1003">Cell membrane</keyword>
<dbReference type="EMBL" id="JNSK01000006">
    <property type="protein sequence ID" value="KGA20056.1"/>
    <property type="molecule type" value="Genomic_DNA"/>
</dbReference>
<gene>
    <name evidence="8" type="ORF">GM50_3305</name>
</gene>
<evidence type="ECO:0000256" key="4">
    <source>
        <dbReference type="ARBA" id="ARBA00022989"/>
    </source>
</evidence>
<feature type="transmembrane region" description="Helical" evidence="6">
    <location>
        <begin position="182"/>
        <end position="200"/>
    </location>
</feature>
<evidence type="ECO:0000256" key="2">
    <source>
        <dbReference type="ARBA" id="ARBA00022475"/>
    </source>
</evidence>
<protein>
    <recommendedName>
        <fullName evidence="7">Type II secretion system protein GspF domain-containing protein</fullName>
    </recommendedName>
</protein>
<reference evidence="8" key="1">
    <citation type="submission" date="2014-05" db="EMBL/GenBank/DDBJ databases">
        <title>Key roles for freshwater Actinobacteria revealed by deep metagenomic sequencing.</title>
        <authorList>
            <person name="Ghai R."/>
            <person name="Mizuno C.M."/>
            <person name="Picazo A."/>
            <person name="Camacho A."/>
            <person name="Rodriguez-Valera F."/>
        </authorList>
    </citation>
    <scope>NUCLEOTIDE SEQUENCE</scope>
</reference>
<evidence type="ECO:0000256" key="1">
    <source>
        <dbReference type="ARBA" id="ARBA00004651"/>
    </source>
</evidence>
<sequence length="240" mass="26200">MKSVRRSAPFLASGPLTFLAIYLLTASTLFASAFSLLVLAFTYVIVKSRSGKLELEIASSWPEVIDHLISGIQSGMSLTEALTELSVRGPEVLRPLFTAFKRQIIEDGDFDRAITTLSEKFGTHASDQIFQALLISKSLGGSQLLTILRTLGNFLRQDLALRNEIAVKQSWIKNSAHLSSTAPWLLLLLLAMQPTTVAAFTTPTGAGILMLGLLLTALAYIWMSYLSRLPTVPRVFGANK</sequence>
<name>A0A094QZK7_9ZZZZ</name>
<evidence type="ECO:0000313" key="8">
    <source>
        <dbReference type="EMBL" id="KGA20056.1"/>
    </source>
</evidence>
<feature type="domain" description="Type II secretion system protein GspF" evidence="7">
    <location>
        <begin position="65"/>
        <end position="190"/>
    </location>
</feature>
<keyword evidence="5 6" id="KW-0472">Membrane</keyword>
<dbReference type="PANTHER" id="PTHR35007:SF3">
    <property type="entry name" value="POSSIBLE CONSERVED ALANINE RICH MEMBRANE PROTEIN"/>
    <property type="match status" value="1"/>
</dbReference>
<dbReference type="AlphaFoldDB" id="A0A094QZK7"/>
<organism evidence="8">
    <name type="scientific">freshwater metagenome</name>
    <dbReference type="NCBI Taxonomy" id="449393"/>
    <lineage>
        <taxon>unclassified sequences</taxon>
        <taxon>metagenomes</taxon>
        <taxon>ecological metagenomes</taxon>
    </lineage>
</organism>
<keyword evidence="3 6" id="KW-0812">Transmembrane</keyword>
<dbReference type="InterPro" id="IPR018076">
    <property type="entry name" value="T2SS_GspF_dom"/>
</dbReference>
<accession>A0A094QZK7</accession>
<evidence type="ECO:0000256" key="3">
    <source>
        <dbReference type="ARBA" id="ARBA00022692"/>
    </source>
</evidence>
<dbReference type="PANTHER" id="PTHR35007">
    <property type="entry name" value="INTEGRAL MEMBRANE PROTEIN-RELATED"/>
    <property type="match status" value="1"/>
</dbReference>
<proteinExistence type="predicted"/>
<feature type="transmembrane region" description="Helical" evidence="6">
    <location>
        <begin position="20"/>
        <end position="46"/>
    </location>
</feature>
<dbReference type="Pfam" id="PF00482">
    <property type="entry name" value="T2SSF"/>
    <property type="match status" value="1"/>
</dbReference>
<evidence type="ECO:0000256" key="5">
    <source>
        <dbReference type="ARBA" id="ARBA00023136"/>
    </source>
</evidence>
<evidence type="ECO:0000259" key="7">
    <source>
        <dbReference type="Pfam" id="PF00482"/>
    </source>
</evidence>
<keyword evidence="4 6" id="KW-1133">Transmembrane helix</keyword>